<evidence type="ECO:0000259" key="7">
    <source>
        <dbReference type="SMART" id="SM00833"/>
    </source>
</evidence>
<evidence type="ECO:0000256" key="5">
    <source>
        <dbReference type="ARBA" id="ARBA00045658"/>
    </source>
</evidence>
<dbReference type="SUPFAM" id="SSF90002">
    <property type="entry name" value="Hypothetical protein YjiA, C-terminal domain"/>
    <property type="match status" value="1"/>
</dbReference>
<evidence type="ECO:0000256" key="2">
    <source>
        <dbReference type="ARBA" id="ARBA00022801"/>
    </source>
</evidence>
<keyword evidence="2" id="KW-0378">Hydrolase</keyword>
<dbReference type="InterPro" id="IPR003495">
    <property type="entry name" value="CobW/HypB/UreG_nucleotide-bd"/>
</dbReference>
<dbReference type="RefSeq" id="WP_327787954.1">
    <property type="nucleotide sequence ID" value="NZ_JARGEQ010000025.1"/>
</dbReference>
<dbReference type="InterPro" id="IPR027417">
    <property type="entry name" value="P-loop_NTPase"/>
</dbReference>
<dbReference type="Gene3D" id="3.40.50.300">
    <property type="entry name" value="P-loop containing nucleotide triphosphate hydrolases"/>
    <property type="match status" value="1"/>
</dbReference>
<comment type="function">
    <text evidence="5">Zinc chaperone that directly transfers zinc cofactor to target proteins, thereby activating them. Zinc is transferred from the CXCC motif in the GTPase domain to the zinc binding site in target proteins in a process requiring GTP hydrolysis.</text>
</comment>
<proteinExistence type="inferred from homology"/>
<dbReference type="InterPro" id="IPR011629">
    <property type="entry name" value="CobW-like_C"/>
</dbReference>
<evidence type="ECO:0000313" key="8">
    <source>
        <dbReference type="EMBL" id="MDF1585536.1"/>
    </source>
</evidence>
<accession>A0AAP3UZ71</accession>
<feature type="domain" description="CobW C-terminal" evidence="7">
    <location>
        <begin position="246"/>
        <end position="339"/>
    </location>
</feature>
<keyword evidence="9" id="KW-1185">Reference proteome</keyword>
<reference evidence="8 9" key="1">
    <citation type="submission" date="2023-03" db="EMBL/GenBank/DDBJ databases">
        <title>YIM 152171 draft genome.</title>
        <authorList>
            <person name="Yang Z."/>
        </authorList>
    </citation>
    <scope>NUCLEOTIDE SEQUENCE [LARGE SCALE GENOMIC DNA]</scope>
    <source>
        <strain evidence="8 9">YIM 152171</strain>
    </source>
</reference>
<dbReference type="Proteomes" id="UP001301140">
    <property type="component" value="Unassembled WGS sequence"/>
</dbReference>
<gene>
    <name evidence="8" type="ORF">PZ740_03940</name>
</gene>
<evidence type="ECO:0000256" key="3">
    <source>
        <dbReference type="ARBA" id="ARBA00023186"/>
    </source>
</evidence>
<organism evidence="8 9">
    <name type="scientific">Marinimicrococcus flavescens</name>
    <dbReference type="NCBI Taxonomy" id="3031815"/>
    <lineage>
        <taxon>Bacteria</taxon>
        <taxon>Pseudomonadati</taxon>
        <taxon>Pseudomonadota</taxon>
        <taxon>Alphaproteobacteria</taxon>
        <taxon>Geminicoccales</taxon>
        <taxon>Geminicoccaceae</taxon>
        <taxon>Marinimicrococcus</taxon>
    </lineage>
</organism>
<protein>
    <submittedName>
        <fullName evidence="8">GTP-binding protein</fullName>
    </submittedName>
</protein>
<dbReference type="PANTHER" id="PTHR13748:SF62">
    <property type="entry name" value="COBW DOMAIN-CONTAINING PROTEIN"/>
    <property type="match status" value="1"/>
</dbReference>
<sequence length="349" mass="38112">MSGGWGEPVTVNLLTGFLGSGKTSLLKRLLSLPSLTDTAVLINEFGEVGLDHLLVEEVDEEVVLLKSGCVCCTIRGDLRDAIGGLMGKMRRGEVPAFSRLVIETTGLADPAPIVATLQAEPSLRHHVRLGNVVTVVDAVDGLHNLDGFPEALRQAAVADRIVVSKTDLAATDAIDALERRLHELNPTALFHRSDMESAAPELLLLQDVHDLEGRSAEVRRWLAAETSHAVAEHGHHHVDRSRHGEIRAFCLTADEPVDWAAFGLWLTMLLNRHGSEILRVKGLLDIAGVERPVVVQGVQHTVHRPEHLERWPDEARTRLVVIARNLEPALVERSFRAFLGLTARVAAPA</sequence>
<dbReference type="Pfam" id="PF02492">
    <property type="entry name" value="cobW"/>
    <property type="match status" value="1"/>
</dbReference>
<dbReference type="EMBL" id="JARGEQ010000025">
    <property type="protein sequence ID" value="MDF1585536.1"/>
    <property type="molecule type" value="Genomic_DNA"/>
</dbReference>
<dbReference type="SUPFAM" id="SSF52540">
    <property type="entry name" value="P-loop containing nucleoside triphosphate hydrolases"/>
    <property type="match status" value="1"/>
</dbReference>
<comment type="similarity">
    <text evidence="4">Belongs to the SIMIBI class G3E GTPase family. ZNG1 subfamily.</text>
</comment>
<dbReference type="Gene3D" id="3.30.1220.10">
    <property type="entry name" value="CobW-like, C-terminal domain"/>
    <property type="match status" value="1"/>
</dbReference>
<evidence type="ECO:0000313" key="9">
    <source>
        <dbReference type="Proteomes" id="UP001301140"/>
    </source>
</evidence>
<keyword evidence="1" id="KW-0547">Nucleotide-binding</keyword>
<dbReference type="GO" id="GO:0000166">
    <property type="term" value="F:nucleotide binding"/>
    <property type="evidence" value="ECO:0007669"/>
    <property type="project" value="UniProtKB-KW"/>
</dbReference>
<dbReference type="InterPro" id="IPR051316">
    <property type="entry name" value="Zinc-reg_GTPase_activator"/>
</dbReference>
<dbReference type="InterPro" id="IPR036627">
    <property type="entry name" value="CobW-likC_sf"/>
</dbReference>
<evidence type="ECO:0000256" key="6">
    <source>
        <dbReference type="ARBA" id="ARBA00049117"/>
    </source>
</evidence>
<keyword evidence="3" id="KW-0143">Chaperone</keyword>
<evidence type="ECO:0000256" key="4">
    <source>
        <dbReference type="ARBA" id="ARBA00034320"/>
    </source>
</evidence>
<dbReference type="CDD" id="cd03112">
    <property type="entry name" value="CobW-like"/>
    <property type="match status" value="1"/>
</dbReference>
<comment type="caution">
    <text evidence="8">The sequence shown here is derived from an EMBL/GenBank/DDBJ whole genome shotgun (WGS) entry which is preliminary data.</text>
</comment>
<name>A0AAP3UZ71_9PROT</name>
<dbReference type="GO" id="GO:0016787">
    <property type="term" value="F:hydrolase activity"/>
    <property type="evidence" value="ECO:0007669"/>
    <property type="project" value="UniProtKB-KW"/>
</dbReference>
<dbReference type="AlphaFoldDB" id="A0AAP3UZ71"/>
<evidence type="ECO:0000256" key="1">
    <source>
        <dbReference type="ARBA" id="ARBA00022741"/>
    </source>
</evidence>
<dbReference type="Pfam" id="PF07683">
    <property type="entry name" value="CobW_C"/>
    <property type="match status" value="1"/>
</dbReference>
<dbReference type="GO" id="GO:0005737">
    <property type="term" value="C:cytoplasm"/>
    <property type="evidence" value="ECO:0007669"/>
    <property type="project" value="TreeGrafter"/>
</dbReference>
<dbReference type="PANTHER" id="PTHR13748">
    <property type="entry name" value="COBW-RELATED"/>
    <property type="match status" value="1"/>
</dbReference>
<comment type="catalytic activity">
    <reaction evidence="6">
        <text>GTP + H2O = GDP + phosphate + H(+)</text>
        <dbReference type="Rhea" id="RHEA:19669"/>
        <dbReference type="ChEBI" id="CHEBI:15377"/>
        <dbReference type="ChEBI" id="CHEBI:15378"/>
        <dbReference type="ChEBI" id="CHEBI:37565"/>
        <dbReference type="ChEBI" id="CHEBI:43474"/>
        <dbReference type="ChEBI" id="CHEBI:58189"/>
    </reaction>
    <physiologicalReaction direction="left-to-right" evidence="6">
        <dbReference type="Rhea" id="RHEA:19670"/>
    </physiologicalReaction>
</comment>
<dbReference type="SMART" id="SM00833">
    <property type="entry name" value="CobW_C"/>
    <property type="match status" value="1"/>
</dbReference>